<feature type="compositionally biased region" description="Polar residues" evidence="1">
    <location>
        <begin position="1"/>
        <end position="18"/>
    </location>
</feature>
<feature type="region of interest" description="Disordered" evidence="1">
    <location>
        <begin position="41"/>
        <end position="75"/>
    </location>
</feature>
<feature type="compositionally biased region" description="Polar residues" evidence="1">
    <location>
        <begin position="201"/>
        <end position="218"/>
    </location>
</feature>
<evidence type="ECO:0000313" key="2">
    <source>
        <dbReference type="EMBL" id="CAD9111889.1"/>
    </source>
</evidence>
<gene>
    <name evidence="2" type="ORF">ACAT0790_LOCUS12869</name>
</gene>
<feature type="region of interest" description="Disordered" evidence="1">
    <location>
        <begin position="1"/>
        <end position="27"/>
    </location>
</feature>
<dbReference type="EMBL" id="HBGE01021316">
    <property type="protein sequence ID" value="CAD9111889.1"/>
    <property type="molecule type" value="Transcribed_RNA"/>
</dbReference>
<accession>A0A7S1LS19</accession>
<evidence type="ECO:0000256" key="1">
    <source>
        <dbReference type="SAM" id="MobiDB-lite"/>
    </source>
</evidence>
<protein>
    <submittedName>
        <fullName evidence="2">Uncharacterized protein</fullName>
    </submittedName>
</protein>
<name>A0A7S1LS19_ALECA</name>
<feature type="compositionally biased region" description="Pro residues" evidence="1">
    <location>
        <begin position="168"/>
        <end position="179"/>
    </location>
</feature>
<reference evidence="2" key="1">
    <citation type="submission" date="2021-01" db="EMBL/GenBank/DDBJ databases">
        <authorList>
            <person name="Corre E."/>
            <person name="Pelletier E."/>
            <person name="Niang G."/>
            <person name="Scheremetjew M."/>
            <person name="Finn R."/>
            <person name="Kale V."/>
            <person name="Holt S."/>
            <person name="Cochrane G."/>
            <person name="Meng A."/>
            <person name="Brown T."/>
            <person name="Cohen L."/>
        </authorList>
    </citation>
    <scope>NUCLEOTIDE SEQUENCE</scope>
    <source>
        <strain evidence="2">OF101</strain>
    </source>
</reference>
<sequence length="329" mass="34626">MPEPATSSTAVPSPTAPTGSPAGAMPAVARSGLPQIIVTPPVPAAAAQEPGSLPQAAVDRAPSPRAVSLQGSGDGPMDATTSFCISSSEPADEVAVAVAEAAVASAATPAPWQRHVQPMSAFYSDAVTQTTAEERHKTAGAMRESSAQTWICWQKDKDVFQCTRCSKPPLPSPPLPPGRAPRRSRRRRRNFGPASRGTPGASDSDSEGSQASQASKTSEGLPAFPVLRYPELQRTPWKSQALMIFSCLLSWNVDLPSDSCCVVHGLLAELCKAAKRLQVAPCTEEPFSTVHQCSECHAISDASSTCQWCLFQGPDTEDTSTPLRSSMSL</sequence>
<organism evidence="2">
    <name type="scientific">Alexandrium catenella</name>
    <name type="common">Red tide dinoflagellate</name>
    <name type="synonym">Gonyaulax catenella</name>
    <dbReference type="NCBI Taxonomy" id="2925"/>
    <lineage>
        <taxon>Eukaryota</taxon>
        <taxon>Sar</taxon>
        <taxon>Alveolata</taxon>
        <taxon>Dinophyceae</taxon>
        <taxon>Gonyaulacales</taxon>
        <taxon>Pyrocystaceae</taxon>
        <taxon>Alexandrium</taxon>
    </lineage>
</organism>
<proteinExistence type="predicted"/>
<dbReference type="AlphaFoldDB" id="A0A7S1LS19"/>
<feature type="compositionally biased region" description="Basic residues" evidence="1">
    <location>
        <begin position="180"/>
        <end position="190"/>
    </location>
</feature>
<feature type="region of interest" description="Disordered" evidence="1">
    <location>
        <begin position="164"/>
        <end position="219"/>
    </location>
</feature>